<dbReference type="InterPro" id="IPR043502">
    <property type="entry name" value="DNA/RNA_pol_sf"/>
</dbReference>
<organism evidence="1 2">
    <name type="scientific">Streblomastix strix</name>
    <dbReference type="NCBI Taxonomy" id="222440"/>
    <lineage>
        <taxon>Eukaryota</taxon>
        <taxon>Metamonada</taxon>
        <taxon>Preaxostyla</taxon>
        <taxon>Oxymonadida</taxon>
        <taxon>Streblomastigidae</taxon>
        <taxon>Streblomastix</taxon>
    </lineage>
</organism>
<gene>
    <name evidence="1" type="ORF">EZS28_008578</name>
</gene>
<dbReference type="AlphaFoldDB" id="A0A5J4WLP9"/>
<evidence type="ECO:0000313" key="1">
    <source>
        <dbReference type="EMBL" id="KAA6395890.1"/>
    </source>
</evidence>
<accession>A0A5J4WLP9</accession>
<dbReference type="OrthoDB" id="6153129at2759"/>
<proteinExistence type="predicted"/>
<name>A0A5J4WLP9_9EUKA</name>
<comment type="caution">
    <text evidence="1">The sequence shown here is derived from an EMBL/GenBank/DDBJ whole genome shotgun (WGS) entry which is preliminary data.</text>
</comment>
<dbReference type="EMBL" id="SNRW01001568">
    <property type="protein sequence ID" value="KAA6395890.1"/>
    <property type="molecule type" value="Genomic_DNA"/>
</dbReference>
<reference evidence="1 2" key="1">
    <citation type="submission" date="2019-03" db="EMBL/GenBank/DDBJ databases">
        <title>Single cell metagenomics reveals metabolic interactions within the superorganism composed of flagellate Streblomastix strix and complex community of Bacteroidetes bacteria on its surface.</title>
        <authorList>
            <person name="Treitli S.C."/>
            <person name="Kolisko M."/>
            <person name="Husnik F."/>
            <person name="Keeling P."/>
            <person name="Hampl V."/>
        </authorList>
    </citation>
    <scope>NUCLEOTIDE SEQUENCE [LARGE SCALE GENOMIC DNA]</scope>
    <source>
        <strain evidence="1">ST1C</strain>
    </source>
</reference>
<evidence type="ECO:0000313" key="2">
    <source>
        <dbReference type="Proteomes" id="UP000324800"/>
    </source>
</evidence>
<dbReference type="SUPFAM" id="SSF56672">
    <property type="entry name" value="DNA/RNA polymerases"/>
    <property type="match status" value="1"/>
</dbReference>
<dbReference type="Proteomes" id="UP000324800">
    <property type="component" value="Unassembled WGS sequence"/>
</dbReference>
<protein>
    <submittedName>
        <fullName evidence="1">Uncharacterized protein</fullName>
    </submittedName>
</protein>
<sequence length="182" mass="20990">MKKCLDMDRIHFIYDDIDSMIFAVSGNKDMDYKQGFSAIVKDYVFYDDNIYKFLSDSYGNLFDQKKLLGLNCEHCGVNMIALSPKCYWLFGDDENTLKLKGMNLNLYPQINKEAYLDNLQNGTVIQGKNISLRQHDGQMSKIQVYKNRLTGTVTKAIVLENECCCPFVWKLTADKFKVKADN</sequence>